<dbReference type="PRINTS" id="PR00038">
    <property type="entry name" value="HTHLUXR"/>
</dbReference>
<organism evidence="9 10">
    <name type="scientific">Parafrankia colletiae</name>
    <dbReference type="NCBI Taxonomy" id="573497"/>
    <lineage>
        <taxon>Bacteria</taxon>
        <taxon>Bacillati</taxon>
        <taxon>Actinomycetota</taxon>
        <taxon>Actinomycetes</taxon>
        <taxon>Frankiales</taxon>
        <taxon>Frankiaceae</taxon>
        <taxon>Parafrankia</taxon>
    </lineage>
</organism>
<dbReference type="InterPro" id="IPR039420">
    <property type="entry name" value="WalR-like"/>
</dbReference>
<dbReference type="InterPro" id="IPR001789">
    <property type="entry name" value="Sig_transdc_resp-reg_receiver"/>
</dbReference>
<reference evidence="10" key="1">
    <citation type="submission" date="2016-07" db="EMBL/GenBank/DDBJ databases">
        <title>Sequence Frankia sp. strain CcI1.17.</title>
        <authorList>
            <person name="Ghodhbane-Gtari F."/>
            <person name="Swanson E."/>
            <person name="Gueddou A."/>
            <person name="Morris K."/>
            <person name="Hezbri K."/>
            <person name="Ktari A."/>
            <person name="Nouioui I."/>
            <person name="Abebe-Akele F."/>
            <person name="Simpson S."/>
            <person name="Thomas K."/>
            <person name="Gtari M."/>
            <person name="Tisa L.S."/>
            <person name="Hurst S."/>
        </authorList>
    </citation>
    <scope>NUCLEOTIDE SEQUENCE [LARGE SCALE GENOMIC DNA]</scope>
    <source>
        <strain evidence="10">Cc1.17</strain>
    </source>
</reference>
<feature type="domain" description="Response regulatory" evidence="8">
    <location>
        <begin position="30"/>
        <end position="147"/>
    </location>
</feature>
<dbReference type="SMART" id="SM00448">
    <property type="entry name" value="REC"/>
    <property type="match status" value="1"/>
</dbReference>
<dbReference type="CDD" id="cd06170">
    <property type="entry name" value="LuxR_C_like"/>
    <property type="match status" value="1"/>
</dbReference>
<dbReference type="AlphaFoldDB" id="A0A1S1Q0K9"/>
<keyword evidence="3 9" id="KW-0238">DNA-binding</keyword>
<dbReference type="PROSITE" id="PS50110">
    <property type="entry name" value="RESPONSE_REGULATORY"/>
    <property type="match status" value="1"/>
</dbReference>
<feature type="region of interest" description="Disordered" evidence="6">
    <location>
        <begin position="1"/>
        <end position="20"/>
    </location>
</feature>
<dbReference type="InterPro" id="IPR000792">
    <property type="entry name" value="Tscrpt_reg_LuxR_C"/>
</dbReference>
<evidence type="ECO:0000256" key="6">
    <source>
        <dbReference type="SAM" id="MobiDB-lite"/>
    </source>
</evidence>
<dbReference type="SMART" id="SM00421">
    <property type="entry name" value="HTH_LUXR"/>
    <property type="match status" value="1"/>
</dbReference>
<dbReference type="InterPro" id="IPR011006">
    <property type="entry name" value="CheY-like_superfamily"/>
</dbReference>
<accession>A0A1S1Q0K9</accession>
<evidence type="ECO:0000313" key="9">
    <source>
        <dbReference type="EMBL" id="OHV28438.1"/>
    </source>
</evidence>
<dbReference type="Pfam" id="PF00072">
    <property type="entry name" value="Response_reg"/>
    <property type="match status" value="1"/>
</dbReference>
<dbReference type="PROSITE" id="PS50043">
    <property type="entry name" value="HTH_LUXR_2"/>
    <property type="match status" value="1"/>
</dbReference>
<keyword evidence="10" id="KW-1185">Reference proteome</keyword>
<dbReference type="InterPro" id="IPR016032">
    <property type="entry name" value="Sig_transdc_resp-reg_C-effctor"/>
</dbReference>
<protein>
    <submittedName>
        <fullName evidence="9">DNA-binding response regulator</fullName>
    </submittedName>
</protein>
<dbReference type="InterPro" id="IPR058245">
    <property type="entry name" value="NreC/VraR/RcsB-like_REC"/>
</dbReference>
<dbReference type="PANTHER" id="PTHR43214:SF24">
    <property type="entry name" value="TRANSCRIPTIONAL REGULATORY PROTEIN NARL-RELATED"/>
    <property type="match status" value="1"/>
</dbReference>
<keyword evidence="2" id="KW-0805">Transcription regulation</keyword>
<dbReference type="PANTHER" id="PTHR43214">
    <property type="entry name" value="TWO-COMPONENT RESPONSE REGULATOR"/>
    <property type="match status" value="1"/>
</dbReference>
<dbReference type="GO" id="GO:0003677">
    <property type="term" value="F:DNA binding"/>
    <property type="evidence" value="ECO:0007669"/>
    <property type="project" value="UniProtKB-KW"/>
</dbReference>
<dbReference type="EMBL" id="MBLM01000179">
    <property type="protein sequence ID" value="OHV28438.1"/>
    <property type="molecule type" value="Genomic_DNA"/>
</dbReference>
<dbReference type="PROSITE" id="PS00622">
    <property type="entry name" value="HTH_LUXR_1"/>
    <property type="match status" value="1"/>
</dbReference>
<evidence type="ECO:0000256" key="5">
    <source>
        <dbReference type="PROSITE-ProRule" id="PRU00169"/>
    </source>
</evidence>
<dbReference type="Proteomes" id="UP000179627">
    <property type="component" value="Unassembled WGS sequence"/>
</dbReference>
<evidence type="ECO:0000259" key="8">
    <source>
        <dbReference type="PROSITE" id="PS50110"/>
    </source>
</evidence>
<evidence type="ECO:0000313" key="10">
    <source>
        <dbReference type="Proteomes" id="UP000179627"/>
    </source>
</evidence>
<dbReference type="SUPFAM" id="SSF46894">
    <property type="entry name" value="C-terminal effector domain of the bipartite response regulators"/>
    <property type="match status" value="1"/>
</dbReference>
<feature type="modified residue" description="4-aspartylphosphate" evidence="5">
    <location>
        <position position="81"/>
    </location>
</feature>
<comment type="caution">
    <text evidence="9">The sequence shown here is derived from an EMBL/GenBank/DDBJ whole genome shotgun (WGS) entry which is preliminary data.</text>
</comment>
<evidence type="ECO:0000256" key="3">
    <source>
        <dbReference type="ARBA" id="ARBA00023125"/>
    </source>
</evidence>
<dbReference type="Pfam" id="PF00196">
    <property type="entry name" value="GerE"/>
    <property type="match status" value="1"/>
</dbReference>
<proteinExistence type="predicted"/>
<dbReference type="GO" id="GO:0000160">
    <property type="term" value="P:phosphorelay signal transduction system"/>
    <property type="evidence" value="ECO:0007669"/>
    <property type="project" value="InterPro"/>
</dbReference>
<evidence type="ECO:0000256" key="4">
    <source>
        <dbReference type="ARBA" id="ARBA00023163"/>
    </source>
</evidence>
<dbReference type="CDD" id="cd17535">
    <property type="entry name" value="REC_NarL-like"/>
    <property type="match status" value="1"/>
</dbReference>
<dbReference type="GO" id="GO:0006355">
    <property type="term" value="P:regulation of DNA-templated transcription"/>
    <property type="evidence" value="ECO:0007669"/>
    <property type="project" value="InterPro"/>
</dbReference>
<keyword evidence="4" id="KW-0804">Transcription</keyword>
<dbReference type="Gene3D" id="3.40.50.2300">
    <property type="match status" value="1"/>
</dbReference>
<feature type="domain" description="HTH luxR-type" evidence="7">
    <location>
        <begin position="172"/>
        <end position="237"/>
    </location>
</feature>
<evidence type="ECO:0000259" key="7">
    <source>
        <dbReference type="PROSITE" id="PS50043"/>
    </source>
</evidence>
<evidence type="ECO:0000256" key="2">
    <source>
        <dbReference type="ARBA" id="ARBA00023015"/>
    </source>
</evidence>
<gene>
    <name evidence="9" type="ORF">CC117_30565</name>
</gene>
<keyword evidence="1 5" id="KW-0597">Phosphoprotein</keyword>
<dbReference type="SUPFAM" id="SSF52172">
    <property type="entry name" value="CheY-like"/>
    <property type="match status" value="1"/>
</dbReference>
<name>A0A1S1Q0K9_9ACTN</name>
<sequence length="244" mass="26829">MTVDGRKEDRDCVRDTQNMKRAQDGPVPVSVLLVDDEELVRVGLRVILESGGEIDVVGEASDGSQVVPLIREKDPDVVIMDIRMPRVDGLAAVREILADVADPPKILVLTTFELDDYVYEALRSGANGFLLKRARPAEILQAVRAIVCSESLLFPEAIRSMAGRRPDREAREAMRRAVLTDREADVLRLISEGLSNIEIANRLYLGAQTVKTHVSSVLAKLGARDRTQAVIIAYESGFVEVGKP</sequence>
<evidence type="ECO:0000256" key="1">
    <source>
        <dbReference type="ARBA" id="ARBA00022553"/>
    </source>
</evidence>